<evidence type="ECO:0000313" key="3">
    <source>
        <dbReference type="Proteomes" id="UP000267096"/>
    </source>
</evidence>
<evidence type="ECO:0000313" key="2">
    <source>
        <dbReference type="EMBL" id="VDK36447.1"/>
    </source>
</evidence>
<feature type="region of interest" description="Disordered" evidence="1">
    <location>
        <begin position="1"/>
        <end position="54"/>
    </location>
</feature>
<accession>A0A0M3JNS4</accession>
<feature type="compositionally biased region" description="Basic and acidic residues" evidence="1">
    <location>
        <begin position="42"/>
        <end position="54"/>
    </location>
</feature>
<protein>
    <submittedName>
        <fullName evidence="4">PTN_MK_C domain-containing protein</fullName>
    </submittedName>
</protein>
<reference evidence="4" key="1">
    <citation type="submission" date="2017-02" db="UniProtKB">
        <authorList>
            <consortium name="WormBaseParasite"/>
        </authorList>
    </citation>
    <scope>IDENTIFICATION</scope>
</reference>
<dbReference type="AlphaFoldDB" id="A0A0M3JNS4"/>
<reference evidence="2 3" key="2">
    <citation type="submission" date="2018-11" db="EMBL/GenBank/DDBJ databases">
        <authorList>
            <consortium name="Pathogen Informatics"/>
        </authorList>
    </citation>
    <scope>NUCLEOTIDE SEQUENCE [LARGE SCALE GENOMIC DNA]</scope>
</reference>
<evidence type="ECO:0000313" key="4">
    <source>
        <dbReference type="WBParaSite" id="ASIM_0000931601-mRNA-1"/>
    </source>
</evidence>
<name>A0A0M3JNS4_ANISI</name>
<sequence length="86" mass="9502">QAPNDNYFRASGNNSGDTDGDNSDNNRNNAKKTRLNKCLSRSVDRSEDVTDKDYENNREWQKPCTSGAAGAGGGQTARVRCHFSWC</sequence>
<dbReference type="Proteomes" id="UP000267096">
    <property type="component" value="Unassembled WGS sequence"/>
</dbReference>
<proteinExistence type="predicted"/>
<evidence type="ECO:0000256" key="1">
    <source>
        <dbReference type="SAM" id="MobiDB-lite"/>
    </source>
</evidence>
<gene>
    <name evidence="2" type="ORF">ASIM_LOCUS9056</name>
</gene>
<keyword evidence="3" id="KW-1185">Reference proteome</keyword>
<organism evidence="4">
    <name type="scientific">Anisakis simplex</name>
    <name type="common">Herring worm</name>
    <dbReference type="NCBI Taxonomy" id="6269"/>
    <lineage>
        <taxon>Eukaryota</taxon>
        <taxon>Metazoa</taxon>
        <taxon>Ecdysozoa</taxon>
        <taxon>Nematoda</taxon>
        <taxon>Chromadorea</taxon>
        <taxon>Rhabditida</taxon>
        <taxon>Spirurina</taxon>
        <taxon>Ascaridomorpha</taxon>
        <taxon>Ascaridoidea</taxon>
        <taxon>Anisakidae</taxon>
        <taxon>Anisakis</taxon>
        <taxon>Anisakis simplex complex</taxon>
    </lineage>
</organism>
<feature type="compositionally biased region" description="Low complexity" evidence="1">
    <location>
        <begin position="11"/>
        <end position="28"/>
    </location>
</feature>
<dbReference type="WBParaSite" id="ASIM_0000931601-mRNA-1">
    <property type="protein sequence ID" value="ASIM_0000931601-mRNA-1"/>
    <property type="gene ID" value="ASIM_0000931601"/>
</dbReference>
<dbReference type="EMBL" id="UYRR01026445">
    <property type="protein sequence ID" value="VDK36447.1"/>
    <property type="molecule type" value="Genomic_DNA"/>
</dbReference>